<dbReference type="SUPFAM" id="SSF81343">
    <property type="entry name" value="Fumarate reductase respiratory complex transmembrane subunits"/>
    <property type="match status" value="1"/>
</dbReference>
<dbReference type="Proteomes" id="UP000295578">
    <property type="component" value="Unassembled WGS sequence"/>
</dbReference>
<dbReference type="EMBL" id="SMKY01000284">
    <property type="protein sequence ID" value="TDD67594.1"/>
    <property type="molecule type" value="Genomic_DNA"/>
</dbReference>
<gene>
    <name evidence="2" type="ORF">E1293_37825</name>
</gene>
<dbReference type="AlphaFoldDB" id="A0A4R5AA40"/>
<keyword evidence="3" id="KW-1185">Reference proteome</keyword>
<evidence type="ECO:0000313" key="3">
    <source>
        <dbReference type="Proteomes" id="UP000295578"/>
    </source>
</evidence>
<accession>A0A4R5AA40</accession>
<name>A0A4R5AA40_9ACTN</name>
<reference evidence="2 3" key="1">
    <citation type="submission" date="2019-03" db="EMBL/GenBank/DDBJ databases">
        <title>Draft genome sequences of novel Actinobacteria.</title>
        <authorList>
            <person name="Sahin N."/>
            <person name="Ay H."/>
            <person name="Saygin H."/>
        </authorList>
    </citation>
    <scope>NUCLEOTIDE SEQUENCE [LARGE SCALE GENOMIC DNA]</scope>
    <source>
        <strain evidence="2 3">DSM 45941</strain>
    </source>
</reference>
<keyword evidence="1" id="KW-0472">Membrane</keyword>
<protein>
    <submittedName>
        <fullName evidence="2">Succinate dehydrogenase hydrophobic membrane anchor protein</fullName>
    </submittedName>
</protein>
<feature type="transmembrane region" description="Helical" evidence="1">
    <location>
        <begin position="28"/>
        <end position="51"/>
    </location>
</feature>
<dbReference type="Gene3D" id="1.20.1300.10">
    <property type="entry name" value="Fumarate reductase/succinate dehydrogenase, transmembrane subunit"/>
    <property type="match status" value="1"/>
</dbReference>
<organism evidence="2 3">
    <name type="scientific">Actinomadura darangshiensis</name>
    <dbReference type="NCBI Taxonomy" id="705336"/>
    <lineage>
        <taxon>Bacteria</taxon>
        <taxon>Bacillati</taxon>
        <taxon>Actinomycetota</taxon>
        <taxon>Actinomycetes</taxon>
        <taxon>Streptosporangiales</taxon>
        <taxon>Thermomonosporaceae</taxon>
        <taxon>Actinomadura</taxon>
    </lineage>
</organism>
<keyword evidence="1" id="KW-1133">Transmembrane helix</keyword>
<feature type="transmembrane region" description="Helical" evidence="1">
    <location>
        <begin position="110"/>
        <end position="130"/>
    </location>
</feature>
<proteinExistence type="predicted"/>
<dbReference type="InterPro" id="IPR034804">
    <property type="entry name" value="SQR/QFR_C/D"/>
</dbReference>
<dbReference type="RefSeq" id="WP_132203434.1">
    <property type="nucleotide sequence ID" value="NZ_SMKY01000284.1"/>
</dbReference>
<dbReference type="GO" id="GO:0016020">
    <property type="term" value="C:membrane"/>
    <property type="evidence" value="ECO:0007669"/>
    <property type="project" value="InterPro"/>
</dbReference>
<sequence length="131" mass="14090">MDTVEPTTTRTDTRTRTRPGRIGGRSFLIIRGTGVLLAVLALGHFAVTHLVNDVAQTDATFIARRWSSALWVVWDGLLLVTALAHVGTASVAVVRDYWTDPAGQRRMLAALRGLLLVLLVIGAVTLLFAAG</sequence>
<evidence type="ECO:0000256" key="1">
    <source>
        <dbReference type="SAM" id="Phobius"/>
    </source>
</evidence>
<keyword evidence="1" id="KW-0812">Transmembrane</keyword>
<dbReference type="OrthoDB" id="67843at2"/>
<feature type="transmembrane region" description="Helical" evidence="1">
    <location>
        <begin position="71"/>
        <end position="98"/>
    </location>
</feature>
<evidence type="ECO:0000313" key="2">
    <source>
        <dbReference type="EMBL" id="TDD67594.1"/>
    </source>
</evidence>
<comment type="caution">
    <text evidence="2">The sequence shown here is derived from an EMBL/GenBank/DDBJ whole genome shotgun (WGS) entry which is preliminary data.</text>
</comment>